<dbReference type="STRING" id="857265.WG78_14230"/>
<evidence type="ECO:0000256" key="7">
    <source>
        <dbReference type="ARBA" id="ARBA00023136"/>
    </source>
</evidence>
<dbReference type="GO" id="GO:0005975">
    <property type="term" value="P:carbohydrate metabolic process"/>
    <property type="evidence" value="ECO:0007669"/>
    <property type="project" value="InterPro"/>
</dbReference>
<dbReference type="UniPathway" id="UPA00219"/>
<feature type="binding site" evidence="10">
    <location>
        <begin position="257"/>
        <end position="262"/>
    </location>
    <ligand>
        <name>UDP-N-acetyl-alpha-D-glucosamine</name>
        <dbReference type="ChEBI" id="CHEBI:57705"/>
    </ligand>
</feature>
<feature type="binding site" evidence="10">
    <location>
        <position position="283"/>
    </location>
    <ligand>
        <name>UDP-N-acetyl-alpha-D-glucosamine</name>
        <dbReference type="ChEBI" id="CHEBI:57705"/>
    </ligand>
</feature>
<keyword evidence="9 10" id="KW-0961">Cell wall biogenesis/degradation</keyword>
<dbReference type="EC" id="2.4.1.227" evidence="10"/>
<evidence type="ECO:0000256" key="1">
    <source>
        <dbReference type="ARBA" id="ARBA00022475"/>
    </source>
</evidence>
<dbReference type="PATRIC" id="fig|857265.3.peg.2929"/>
<organism evidence="13 14">
    <name type="scientific">Amantichitinum ursilacus</name>
    <dbReference type="NCBI Taxonomy" id="857265"/>
    <lineage>
        <taxon>Bacteria</taxon>
        <taxon>Pseudomonadati</taxon>
        <taxon>Pseudomonadota</taxon>
        <taxon>Betaproteobacteria</taxon>
        <taxon>Neisseriales</taxon>
        <taxon>Chitinibacteraceae</taxon>
        <taxon>Amantichitinum</taxon>
    </lineage>
</organism>
<proteinExistence type="inferred from homology"/>
<dbReference type="GO" id="GO:0008360">
    <property type="term" value="P:regulation of cell shape"/>
    <property type="evidence" value="ECO:0007669"/>
    <property type="project" value="UniProtKB-KW"/>
</dbReference>
<gene>
    <name evidence="10 13" type="primary">murG</name>
    <name evidence="13" type="ORF">WG78_14230</name>
</gene>
<dbReference type="AlphaFoldDB" id="A0A0N0XHW1"/>
<comment type="subcellular location">
    <subcellularLocation>
        <location evidence="10">Cell membrane</location>
        <topology evidence="10">Peripheral membrane protein</topology>
        <orientation evidence="10">Cytoplasmic side</orientation>
    </subcellularLocation>
</comment>
<evidence type="ECO:0000259" key="12">
    <source>
        <dbReference type="Pfam" id="PF04101"/>
    </source>
</evidence>
<evidence type="ECO:0000256" key="8">
    <source>
        <dbReference type="ARBA" id="ARBA00023306"/>
    </source>
</evidence>
<keyword evidence="4 10" id="KW-0808">Transferase</keyword>
<keyword evidence="5 10" id="KW-0133">Cell shape</keyword>
<keyword evidence="2 10" id="KW-0132">Cell division</keyword>
<dbReference type="GO" id="GO:0009252">
    <property type="term" value="P:peptidoglycan biosynthetic process"/>
    <property type="evidence" value="ECO:0007669"/>
    <property type="project" value="UniProtKB-UniRule"/>
</dbReference>
<comment type="caution">
    <text evidence="13">The sequence shown here is derived from an EMBL/GenBank/DDBJ whole genome shotgun (WGS) entry which is preliminary data.</text>
</comment>
<keyword evidence="14" id="KW-1185">Reference proteome</keyword>
<keyword evidence="1 10" id="KW-1003">Cell membrane</keyword>
<dbReference type="InterPro" id="IPR006009">
    <property type="entry name" value="GlcNAc_MurG"/>
</dbReference>
<keyword evidence="7 10" id="KW-0472">Membrane</keyword>
<comment type="catalytic activity">
    <reaction evidence="10">
        <text>di-trans,octa-cis-undecaprenyl diphospho-N-acetyl-alpha-D-muramoyl-L-alanyl-D-glutamyl-meso-2,6-diaminopimeloyl-D-alanyl-D-alanine + UDP-N-acetyl-alpha-D-glucosamine = di-trans,octa-cis-undecaprenyl diphospho-[N-acetyl-alpha-D-glucosaminyl-(1-&gt;4)]-N-acetyl-alpha-D-muramoyl-L-alanyl-D-glutamyl-meso-2,6-diaminopimeloyl-D-alanyl-D-alanine + UDP + H(+)</text>
        <dbReference type="Rhea" id="RHEA:31227"/>
        <dbReference type="ChEBI" id="CHEBI:15378"/>
        <dbReference type="ChEBI" id="CHEBI:57705"/>
        <dbReference type="ChEBI" id="CHEBI:58223"/>
        <dbReference type="ChEBI" id="CHEBI:61387"/>
        <dbReference type="ChEBI" id="CHEBI:61388"/>
        <dbReference type="EC" id="2.4.1.227"/>
    </reaction>
</comment>
<feature type="domain" description="Glycosyltransferase family 28 N-terminal" evidence="11">
    <location>
        <begin position="1"/>
        <end position="135"/>
    </location>
</feature>
<evidence type="ECO:0000256" key="3">
    <source>
        <dbReference type="ARBA" id="ARBA00022676"/>
    </source>
</evidence>
<name>A0A0N0XHW1_9NEIS</name>
<comment type="similarity">
    <text evidence="10">Belongs to the glycosyltransferase 28 family. MurG subfamily.</text>
</comment>
<evidence type="ECO:0000259" key="11">
    <source>
        <dbReference type="Pfam" id="PF03033"/>
    </source>
</evidence>
<reference evidence="13 14" key="1">
    <citation type="submission" date="2015-07" db="EMBL/GenBank/DDBJ databases">
        <title>Draft genome sequence of the Amantichitinum ursilacus IGB-41, a new chitin-degrading bacterium.</title>
        <authorList>
            <person name="Kirstahler P."/>
            <person name="Guenther M."/>
            <person name="Grumaz C."/>
            <person name="Rupp S."/>
            <person name="Zibek S."/>
            <person name="Sohn K."/>
        </authorList>
    </citation>
    <scope>NUCLEOTIDE SEQUENCE [LARGE SCALE GENOMIC DNA]</scope>
    <source>
        <strain evidence="13 14">IGB-41</strain>
    </source>
</reference>
<feature type="binding site" evidence="10">
    <location>
        <position position="117"/>
    </location>
    <ligand>
        <name>UDP-N-acetyl-alpha-D-glucosamine</name>
        <dbReference type="ChEBI" id="CHEBI:57705"/>
    </ligand>
</feature>
<dbReference type="EMBL" id="LAQT01000010">
    <property type="protein sequence ID" value="KPC52224.1"/>
    <property type="molecule type" value="Genomic_DNA"/>
</dbReference>
<dbReference type="PANTHER" id="PTHR21015">
    <property type="entry name" value="UDP-N-ACETYLGLUCOSAMINE--N-ACETYLMURAMYL-(PENTAPEPTIDE) PYROPHOSPHORYL-UNDECAPRENOL N-ACETYLGLUCOSAMINE TRANSFERASE 1"/>
    <property type="match status" value="1"/>
</dbReference>
<comment type="pathway">
    <text evidence="10">Cell wall biogenesis; peptidoglycan biosynthesis.</text>
</comment>
<dbReference type="Gene3D" id="3.40.50.2000">
    <property type="entry name" value="Glycogen Phosphorylase B"/>
    <property type="match status" value="2"/>
</dbReference>
<evidence type="ECO:0000256" key="5">
    <source>
        <dbReference type="ARBA" id="ARBA00022960"/>
    </source>
</evidence>
<dbReference type="GO" id="GO:0051991">
    <property type="term" value="F:UDP-N-acetyl-D-glucosamine:N-acetylmuramoyl-L-alanyl-D-glutamyl-meso-2,6-diaminopimelyl-D-alanyl-D-alanine-diphosphoundecaprenol 4-beta-N-acetylglucosaminlytransferase activity"/>
    <property type="evidence" value="ECO:0007669"/>
    <property type="project" value="RHEA"/>
</dbReference>
<feature type="binding site" evidence="10">
    <location>
        <position position="238"/>
    </location>
    <ligand>
        <name>UDP-N-acetyl-alpha-D-glucosamine</name>
        <dbReference type="ChEBI" id="CHEBI:57705"/>
    </ligand>
</feature>
<dbReference type="GO" id="GO:0071555">
    <property type="term" value="P:cell wall organization"/>
    <property type="evidence" value="ECO:0007669"/>
    <property type="project" value="UniProtKB-KW"/>
</dbReference>
<evidence type="ECO:0000256" key="6">
    <source>
        <dbReference type="ARBA" id="ARBA00022984"/>
    </source>
</evidence>
<dbReference type="InterPro" id="IPR004276">
    <property type="entry name" value="GlycoTrans_28_N"/>
</dbReference>
<keyword evidence="3 10" id="KW-0328">Glycosyltransferase</keyword>
<dbReference type="NCBIfam" id="TIGR01133">
    <property type="entry name" value="murG"/>
    <property type="match status" value="1"/>
</dbReference>
<keyword evidence="6 10" id="KW-0573">Peptidoglycan synthesis</keyword>
<feature type="domain" description="Glycosyl transferase family 28 C-terminal" evidence="12">
    <location>
        <begin position="178"/>
        <end position="336"/>
    </location>
</feature>
<sequence>MAGGTGGHIFPALAVADAVRQQGWEVVWLGASGAMETRIVPQHGIPLETLKITGVRGKGLLKKLIQPWVQLRALLQAVVVIFRFRPDVSIGFGGFTGFAGGVATRLMWLPLVIHEQNSVAGLTNKTLARIANRVLFAFPGAFAAGANRACIGNPVRGAILDVAEPAARFAGRSGPLKVLVVGGSLGAQVFNSEVPQALALLSPEQRPRVIHQAGEKNIETLRANYAAAGVQADCVAFIADMASAYAEADLVICRAGALTVSELACVGAASVLVPYPSAVDDHQTGNARYLSDAGAGSLIAQNDLTAARLAALLQQTNRADCLRMAEVARTLARPDATQQVVRVLEELAA</sequence>
<dbReference type="SUPFAM" id="SSF53756">
    <property type="entry name" value="UDP-Glycosyltransferase/glycogen phosphorylase"/>
    <property type="match status" value="1"/>
</dbReference>
<evidence type="ECO:0000256" key="4">
    <source>
        <dbReference type="ARBA" id="ARBA00022679"/>
    </source>
</evidence>
<dbReference type="PANTHER" id="PTHR21015:SF22">
    <property type="entry name" value="GLYCOSYLTRANSFERASE"/>
    <property type="match status" value="1"/>
</dbReference>
<dbReference type="GO" id="GO:0051301">
    <property type="term" value="P:cell division"/>
    <property type="evidence" value="ECO:0007669"/>
    <property type="project" value="UniProtKB-KW"/>
</dbReference>
<dbReference type="HAMAP" id="MF_00033">
    <property type="entry name" value="MurG"/>
    <property type="match status" value="1"/>
</dbReference>
<dbReference type="GO" id="GO:0005886">
    <property type="term" value="C:plasma membrane"/>
    <property type="evidence" value="ECO:0007669"/>
    <property type="project" value="UniProtKB-SubCell"/>
</dbReference>
<dbReference type="Pfam" id="PF04101">
    <property type="entry name" value="Glyco_tran_28_C"/>
    <property type="match status" value="1"/>
</dbReference>
<dbReference type="Proteomes" id="UP000037939">
    <property type="component" value="Unassembled WGS sequence"/>
</dbReference>
<accession>A0A0N0XHW1</accession>
<dbReference type="CDD" id="cd03785">
    <property type="entry name" value="GT28_MurG"/>
    <property type="match status" value="1"/>
</dbReference>
<dbReference type="OrthoDB" id="9808936at2"/>
<feature type="binding site" evidence="10">
    <location>
        <begin position="5"/>
        <end position="7"/>
    </location>
    <ligand>
        <name>UDP-N-acetyl-alpha-D-glucosamine</name>
        <dbReference type="ChEBI" id="CHEBI:57705"/>
    </ligand>
</feature>
<feature type="binding site" evidence="10">
    <location>
        <position position="156"/>
    </location>
    <ligand>
        <name>UDP-N-acetyl-alpha-D-glucosamine</name>
        <dbReference type="ChEBI" id="CHEBI:57705"/>
    </ligand>
</feature>
<evidence type="ECO:0000313" key="14">
    <source>
        <dbReference type="Proteomes" id="UP000037939"/>
    </source>
</evidence>
<comment type="function">
    <text evidence="10">Cell wall formation. Catalyzes the transfer of a GlcNAc subunit on undecaprenyl-pyrophosphoryl-MurNAc-pentapeptide (lipid intermediate I) to form undecaprenyl-pyrophosphoryl-MurNAc-(pentapeptide)GlcNAc (lipid intermediate II).</text>
</comment>
<dbReference type="InterPro" id="IPR007235">
    <property type="entry name" value="Glyco_trans_28_C"/>
</dbReference>
<evidence type="ECO:0000256" key="10">
    <source>
        <dbReference type="HAMAP-Rule" id="MF_00033"/>
    </source>
</evidence>
<protein>
    <recommendedName>
        <fullName evidence="10">UDP-N-acetylglucosamine--N-acetylmuramyl-(pentapeptide) pyrophosphoryl-undecaprenol N-acetylglucosamine transferase</fullName>
        <ecNumber evidence="10">2.4.1.227</ecNumber>
    </recommendedName>
    <alternativeName>
        <fullName evidence="10">Undecaprenyl-PP-MurNAc-pentapeptide-UDPGlcNAc GlcNAc transferase</fullName>
    </alternativeName>
</protein>
<keyword evidence="8 10" id="KW-0131">Cell cycle</keyword>
<evidence type="ECO:0000313" key="13">
    <source>
        <dbReference type="EMBL" id="KPC52224.1"/>
    </source>
</evidence>
<dbReference type="Pfam" id="PF03033">
    <property type="entry name" value="Glyco_transf_28"/>
    <property type="match status" value="1"/>
</dbReference>
<evidence type="ECO:0000256" key="9">
    <source>
        <dbReference type="ARBA" id="ARBA00023316"/>
    </source>
</evidence>
<evidence type="ECO:0000256" key="2">
    <source>
        <dbReference type="ARBA" id="ARBA00022618"/>
    </source>
</evidence>
<feature type="binding site" evidence="10">
    <location>
        <position position="184"/>
    </location>
    <ligand>
        <name>UDP-N-acetyl-alpha-D-glucosamine</name>
        <dbReference type="ChEBI" id="CHEBI:57705"/>
    </ligand>
</feature>
<dbReference type="GO" id="GO:0050511">
    <property type="term" value="F:undecaprenyldiphospho-muramoylpentapeptide beta-N-acetylglucosaminyltransferase activity"/>
    <property type="evidence" value="ECO:0007669"/>
    <property type="project" value="UniProtKB-UniRule"/>
</dbReference>